<comment type="caution">
    <text evidence="1">The sequence shown here is derived from an EMBL/GenBank/DDBJ whole genome shotgun (WGS) entry which is preliminary data.</text>
</comment>
<evidence type="ECO:0000313" key="2">
    <source>
        <dbReference type="Proteomes" id="UP001596406"/>
    </source>
</evidence>
<dbReference type="RefSeq" id="WP_304447535.1">
    <property type="nucleotide sequence ID" value="NZ_JARRAH010000001.1"/>
</dbReference>
<evidence type="ECO:0000313" key="1">
    <source>
        <dbReference type="EMBL" id="MFC6835840.1"/>
    </source>
</evidence>
<organism evidence="1 2">
    <name type="scientific">Halomarina ordinaria</name>
    <dbReference type="NCBI Taxonomy" id="3033939"/>
    <lineage>
        <taxon>Archaea</taxon>
        <taxon>Methanobacteriati</taxon>
        <taxon>Methanobacteriota</taxon>
        <taxon>Stenosarchaea group</taxon>
        <taxon>Halobacteria</taxon>
        <taxon>Halobacteriales</taxon>
        <taxon>Natronomonadaceae</taxon>
        <taxon>Halomarina</taxon>
    </lineage>
</organism>
<dbReference type="Proteomes" id="UP001596406">
    <property type="component" value="Unassembled WGS sequence"/>
</dbReference>
<gene>
    <name evidence="1" type="ORF">ACFQHK_04875</name>
</gene>
<reference evidence="1 2" key="1">
    <citation type="journal article" date="2019" name="Int. J. Syst. Evol. Microbiol.">
        <title>The Global Catalogue of Microorganisms (GCM) 10K type strain sequencing project: providing services to taxonomists for standard genome sequencing and annotation.</title>
        <authorList>
            <consortium name="The Broad Institute Genomics Platform"/>
            <consortium name="The Broad Institute Genome Sequencing Center for Infectious Disease"/>
            <person name="Wu L."/>
            <person name="Ma J."/>
        </authorList>
    </citation>
    <scope>NUCLEOTIDE SEQUENCE [LARGE SCALE GENOMIC DNA]</scope>
    <source>
        <strain evidence="1 2">PSRA2</strain>
    </source>
</reference>
<sequence>MNHLAPAGDGGYRLARHAHLVVYTERDDGDLLTVYDCGAAQKPPAAQFIGHLVRVQADARTERTPTGYVVRLSEGGRLEEQAPGEWVVRPVRESDDG</sequence>
<name>A0ABD5U5W2_9EURY</name>
<dbReference type="EMBL" id="JBHSXM010000001">
    <property type="protein sequence ID" value="MFC6835840.1"/>
    <property type="molecule type" value="Genomic_DNA"/>
</dbReference>
<keyword evidence="2" id="KW-1185">Reference proteome</keyword>
<dbReference type="AlphaFoldDB" id="A0ABD5U5W2"/>
<protein>
    <submittedName>
        <fullName evidence="1">Uncharacterized protein</fullName>
    </submittedName>
</protein>
<proteinExistence type="predicted"/>
<accession>A0ABD5U5W2</accession>